<dbReference type="GO" id="GO:0016491">
    <property type="term" value="F:oxidoreductase activity"/>
    <property type="evidence" value="ECO:0007669"/>
    <property type="project" value="TreeGrafter"/>
</dbReference>
<sequence>MNFLIFGASGGIGLALVEKCIQAGDSVTAITRKQSDKLQQLKQANPAQITIIQAEVSDWQASLTHQLDTLFQAHGLPDIVINTIGLLHDKTAIAELMPEKRLQEVRFDFFQQNMTVNCFTCLLITQYLSRLYRNQDKFCFTALSALVGSISENTSGGWYSYRMSKAALHMFIKTLSIEWKRLYPNATVLAVHPGTTDTPLSQPFQANIDKDKLYSPAETAKRIINIVKNAEPSQSGCFLFWDGTPKDW</sequence>
<protein>
    <submittedName>
        <fullName evidence="1">Putative short chain dehydrogenase</fullName>
    </submittedName>
</protein>
<comment type="caution">
    <text evidence="1">The sequence shown here is derived from an EMBL/GenBank/DDBJ whole genome shotgun (WGS) entry which is preliminary data.</text>
</comment>
<dbReference type="OrthoDB" id="9785826at2"/>
<dbReference type="PANTHER" id="PTHR43544">
    <property type="entry name" value="SHORT-CHAIN DEHYDROGENASE/REDUCTASE"/>
    <property type="match status" value="1"/>
</dbReference>
<dbReference type="PRINTS" id="PR00081">
    <property type="entry name" value="GDHRDH"/>
</dbReference>
<organism evidence="1 2">
    <name type="scientific">Photobacterium marinum</name>
    <dbReference type="NCBI Taxonomy" id="1056511"/>
    <lineage>
        <taxon>Bacteria</taxon>
        <taxon>Pseudomonadati</taxon>
        <taxon>Pseudomonadota</taxon>
        <taxon>Gammaproteobacteria</taxon>
        <taxon>Vibrionales</taxon>
        <taxon>Vibrionaceae</taxon>
        <taxon>Photobacterium</taxon>
    </lineage>
</organism>
<dbReference type="GO" id="GO:0005737">
    <property type="term" value="C:cytoplasm"/>
    <property type="evidence" value="ECO:0007669"/>
    <property type="project" value="TreeGrafter"/>
</dbReference>
<gene>
    <name evidence="1" type="ORF">C942_03409</name>
</gene>
<accession>L8J4I4</accession>
<dbReference type="PATRIC" id="fig|1056511.3.peg.4333"/>
<dbReference type="SUPFAM" id="SSF51735">
    <property type="entry name" value="NAD(P)-binding Rossmann-fold domains"/>
    <property type="match status" value="1"/>
</dbReference>
<dbReference type="InterPro" id="IPR051468">
    <property type="entry name" value="Fungal_SecMetab_SDRs"/>
</dbReference>
<keyword evidence="2" id="KW-1185">Reference proteome</keyword>
<dbReference type="InterPro" id="IPR002347">
    <property type="entry name" value="SDR_fam"/>
</dbReference>
<name>L8J4I4_9GAMM</name>
<dbReference type="EMBL" id="AMZO01000036">
    <property type="protein sequence ID" value="ELR63740.1"/>
    <property type="molecule type" value="Genomic_DNA"/>
</dbReference>
<evidence type="ECO:0000313" key="2">
    <source>
        <dbReference type="Proteomes" id="UP000011134"/>
    </source>
</evidence>
<evidence type="ECO:0000313" key="1">
    <source>
        <dbReference type="EMBL" id="ELR63740.1"/>
    </source>
</evidence>
<dbReference type="AlphaFoldDB" id="L8J4I4"/>
<proteinExistence type="predicted"/>
<dbReference type="Gene3D" id="3.40.50.720">
    <property type="entry name" value="NAD(P)-binding Rossmann-like Domain"/>
    <property type="match status" value="1"/>
</dbReference>
<dbReference type="InterPro" id="IPR036291">
    <property type="entry name" value="NAD(P)-bd_dom_sf"/>
</dbReference>
<dbReference type="Pfam" id="PF00106">
    <property type="entry name" value="adh_short"/>
    <property type="match status" value="1"/>
</dbReference>
<reference evidence="1 2" key="1">
    <citation type="submission" date="2012-12" db="EMBL/GenBank/DDBJ databases">
        <title>Genome Assembly of Photobacterium sp. AK15.</title>
        <authorList>
            <person name="Khatri I."/>
            <person name="Vaidya B."/>
            <person name="Srinivas T.N.R."/>
            <person name="Subramanian S."/>
            <person name="Pinnaka A."/>
        </authorList>
    </citation>
    <scope>NUCLEOTIDE SEQUENCE [LARGE SCALE GENOMIC DNA]</scope>
    <source>
        <strain evidence="1 2">AK15</strain>
    </source>
</reference>
<dbReference type="Proteomes" id="UP000011134">
    <property type="component" value="Unassembled WGS sequence"/>
</dbReference>
<dbReference type="PANTHER" id="PTHR43544:SF12">
    <property type="entry name" value="NAD(P)-BINDING ROSSMANN-FOLD SUPERFAMILY PROTEIN"/>
    <property type="match status" value="1"/>
</dbReference>